<reference evidence="1 2" key="1">
    <citation type="submission" date="2019-06" db="EMBL/GenBank/DDBJ databases">
        <title>Draft genome of Aliikangiella marina GYP-15.</title>
        <authorList>
            <person name="Wang G."/>
        </authorList>
    </citation>
    <scope>NUCLEOTIDE SEQUENCE [LARGE SCALE GENOMIC DNA]</scope>
    <source>
        <strain evidence="1 2">GYP-15</strain>
    </source>
</reference>
<organism evidence="1 2">
    <name type="scientific">Aliikangiella marina</name>
    <dbReference type="NCBI Taxonomy" id="1712262"/>
    <lineage>
        <taxon>Bacteria</taxon>
        <taxon>Pseudomonadati</taxon>
        <taxon>Pseudomonadota</taxon>
        <taxon>Gammaproteobacteria</taxon>
        <taxon>Oceanospirillales</taxon>
        <taxon>Pleioneaceae</taxon>
        <taxon>Aliikangiella</taxon>
    </lineage>
</organism>
<comment type="caution">
    <text evidence="1">The sequence shown here is derived from an EMBL/GenBank/DDBJ whole genome shotgun (WGS) entry which is preliminary data.</text>
</comment>
<evidence type="ECO:0008006" key="3">
    <source>
        <dbReference type="Google" id="ProtNLM"/>
    </source>
</evidence>
<evidence type="ECO:0000313" key="1">
    <source>
        <dbReference type="EMBL" id="TQV77088.1"/>
    </source>
</evidence>
<dbReference type="EMBL" id="VIKR01000001">
    <property type="protein sequence ID" value="TQV77088.1"/>
    <property type="molecule type" value="Genomic_DNA"/>
</dbReference>
<accession>A0A545TIQ2</accession>
<dbReference type="RefSeq" id="WP_142888448.1">
    <property type="nucleotide sequence ID" value="NZ_VIKR01000001.1"/>
</dbReference>
<dbReference type="OrthoDB" id="7053635at2"/>
<dbReference type="AlphaFoldDB" id="A0A545TIQ2"/>
<name>A0A545TIQ2_9GAMM</name>
<evidence type="ECO:0000313" key="2">
    <source>
        <dbReference type="Proteomes" id="UP000317839"/>
    </source>
</evidence>
<protein>
    <recommendedName>
        <fullName evidence="3">Curli production assembly/transport component CsgG</fullName>
    </recommendedName>
</protein>
<dbReference type="Proteomes" id="UP000317839">
    <property type="component" value="Unassembled WGS sequence"/>
</dbReference>
<gene>
    <name evidence="1" type="ORF">FLL45_03820</name>
</gene>
<keyword evidence="2" id="KW-1185">Reference proteome</keyword>
<dbReference type="PROSITE" id="PS51257">
    <property type="entry name" value="PROKAR_LIPOPROTEIN"/>
    <property type="match status" value="1"/>
</dbReference>
<sequence length="638" mass="69743">MFKTTSFLNTLLVAGIFTLMACGGGGAALISQSEIDTARASGNLPALYDKATQLVTESRGSSKEEAISLRSKIVALLVQDKSQAVDQVLAKHEKAPETVTRTELNQLSESINPMQVWSATDYARIKSKIDAARQTLESLISKAKTDASDSDLSNVDQVLALKKAAQLAGDNQPEADVYQKRLEEVTAQLNYQGNEGLSKRLYTMAIQSAEGGLKLDPGNIQFESMLSQGQAGLFEKDFRFALESGKPESAYQAIQTVADKPIFLQLKKSMGKSMSLLANFFAGSAAKSYQAGDLLGAYNNFVKGRDIQTKTALTKPGFIQEKNYLDLLMKKASDANLGEGTQLSLMRVVREFDRNYPGLDTAFLKANDAVTKRAMTKLSIAEFKEVPSQNSVMASVGRRVGSKLEKILFDQLGKEVMIVTNAQGSTVNSYEGLALQIDGEVLQAAIEESTNQGTRTQKVQTGVHRVETEEYQKWAKRKRGDAPTQYIETPIEEDIQLTVEHIRKQAIAEVAFRVIEPATGSILLTDTVVKESEFSGESINEFQKGDFHQKYERADLPSDIKIMDALSSELASNLGEKLSSYLKSPENVFYQKSQEMKSQGNSVAAIELLANAIALGESKGQDVSAWVDEVKALALDVK</sequence>
<proteinExistence type="predicted"/>